<organism evidence="6 7">
    <name type="scientific">Streptantibioticus parmotrematis</name>
    <dbReference type="NCBI Taxonomy" id="2873249"/>
    <lineage>
        <taxon>Bacteria</taxon>
        <taxon>Bacillati</taxon>
        <taxon>Actinomycetota</taxon>
        <taxon>Actinomycetes</taxon>
        <taxon>Kitasatosporales</taxon>
        <taxon>Streptomycetaceae</taxon>
        <taxon>Streptantibioticus</taxon>
    </lineage>
</organism>
<evidence type="ECO:0000313" key="6">
    <source>
        <dbReference type="EMBL" id="MBY8887852.1"/>
    </source>
</evidence>
<evidence type="ECO:0000256" key="1">
    <source>
        <dbReference type="ARBA" id="ARBA00023015"/>
    </source>
</evidence>
<reference evidence="6 7" key="1">
    <citation type="submission" date="2021-08" db="EMBL/GenBank/DDBJ databases">
        <title>Streptomyces sp. PTM05 isolated from lichen.</title>
        <authorList>
            <person name="Somphong A."/>
            <person name="Phongsopitanun W."/>
            <person name="Tanasupawat S."/>
        </authorList>
    </citation>
    <scope>NUCLEOTIDE SEQUENCE [LARGE SCALE GENOMIC DNA]</scope>
    <source>
        <strain evidence="6 7">Ptm05</strain>
    </source>
</reference>
<evidence type="ECO:0000313" key="7">
    <source>
        <dbReference type="Proteomes" id="UP001198565"/>
    </source>
</evidence>
<evidence type="ECO:0000256" key="4">
    <source>
        <dbReference type="PROSITE-ProRule" id="PRU00335"/>
    </source>
</evidence>
<evidence type="ECO:0000259" key="5">
    <source>
        <dbReference type="PROSITE" id="PS50977"/>
    </source>
</evidence>
<dbReference type="EMBL" id="JAINVZ010000019">
    <property type="protein sequence ID" value="MBY8887852.1"/>
    <property type="molecule type" value="Genomic_DNA"/>
</dbReference>
<dbReference type="PANTHER" id="PTHR30055:SF234">
    <property type="entry name" value="HTH-TYPE TRANSCRIPTIONAL REGULATOR BETI"/>
    <property type="match status" value="1"/>
</dbReference>
<dbReference type="PROSITE" id="PS50977">
    <property type="entry name" value="HTH_TETR_2"/>
    <property type="match status" value="1"/>
</dbReference>
<keyword evidence="1" id="KW-0805">Transcription regulation</keyword>
<feature type="DNA-binding region" description="H-T-H motif" evidence="4">
    <location>
        <begin position="27"/>
        <end position="46"/>
    </location>
</feature>
<keyword evidence="2 4" id="KW-0238">DNA-binding</keyword>
<dbReference type="Gene3D" id="1.10.357.10">
    <property type="entry name" value="Tetracycline Repressor, domain 2"/>
    <property type="match status" value="1"/>
</dbReference>
<dbReference type="PANTHER" id="PTHR30055">
    <property type="entry name" value="HTH-TYPE TRANSCRIPTIONAL REGULATOR RUTR"/>
    <property type="match status" value="1"/>
</dbReference>
<keyword evidence="7" id="KW-1185">Reference proteome</keyword>
<feature type="domain" description="HTH tetR-type" evidence="5">
    <location>
        <begin position="4"/>
        <end position="64"/>
    </location>
</feature>
<sequence length="187" mass="20469">MSDDEKLEAILGAAYECFRLHGVRRTTMDDIARHAGMSRPAVYQHVRNKEDAFRRLATRLFSQAMADFRAGLDADAPFPERLALALAAKLRLVIKVWSESPHAEELLGEGVKLTADLVFEAHATTLDALTAAVHAERPDADAEEFAELLMALGRGLEVRSADPDVPLRRLRHGVALLVAGLDHPATA</sequence>
<proteinExistence type="predicted"/>
<dbReference type="Proteomes" id="UP001198565">
    <property type="component" value="Unassembled WGS sequence"/>
</dbReference>
<dbReference type="PRINTS" id="PR00455">
    <property type="entry name" value="HTHTETR"/>
</dbReference>
<gene>
    <name evidence="6" type="ORF">K7472_23850</name>
</gene>
<evidence type="ECO:0000256" key="2">
    <source>
        <dbReference type="ARBA" id="ARBA00023125"/>
    </source>
</evidence>
<name>A0ABS7R1F7_9ACTN</name>
<keyword evidence="3" id="KW-0804">Transcription</keyword>
<accession>A0ABS7R1F7</accession>
<dbReference type="InterPro" id="IPR009057">
    <property type="entry name" value="Homeodomain-like_sf"/>
</dbReference>
<protein>
    <submittedName>
        <fullName evidence="6">TetR/AcrR family transcriptional regulator</fullName>
    </submittedName>
</protein>
<dbReference type="InterPro" id="IPR001647">
    <property type="entry name" value="HTH_TetR"/>
</dbReference>
<dbReference type="InterPro" id="IPR050109">
    <property type="entry name" value="HTH-type_TetR-like_transc_reg"/>
</dbReference>
<dbReference type="Pfam" id="PF00440">
    <property type="entry name" value="TetR_N"/>
    <property type="match status" value="1"/>
</dbReference>
<evidence type="ECO:0000256" key="3">
    <source>
        <dbReference type="ARBA" id="ARBA00023163"/>
    </source>
</evidence>
<dbReference type="RefSeq" id="WP_222980597.1">
    <property type="nucleotide sequence ID" value="NZ_JAINVZ010000019.1"/>
</dbReference>
<dbReference type="SUPFAM" id="SSF46689">
    <property type="entry name" value="Homeodomain-like"/>
    <property type="match status" value="1"/>
</dbReference>
<comment type="caution">
    <text evidence="6">The sequence shown here is derived from an EMBL/GenBank/DDBJ whole genome shotgun (WGS) entry which is preliminary data.</text>
</comment>